<proteinExistence type="predicted"/>
<gene>
    <name evidence="2" type="ORF">C7455_101223</name>
</gene>
<dbReference type="SUPFAM" id="SSF103515">
    <property type="entry name" value="Autotransporter"/>
    <property type="match status" value="1"/>
</dbReference>
<evidence type="ECO:0000256" key="1">
    <source>
        <dbReference type="SAM" id="SignalP"/>
    </source>
</evidence>
<dbReference type="EMBL" id="QGGW01000001">
    <property type="protein sequence ID" value="PWK62197.1"/>
    <property type="molecule type" value="Genomic_DNA"/>
</dbReference>
<keyword evidence="1" id="KW-0732">Signal</keyword>
<sequence length="412" mass="45756">MTSIRTRCAAALLAASMVVPVAASAQSGSLDSQRQAVFAQLIASPADRALMLAYARLSVQMRDFEAAAATLERFLDLDPGNTAARVELATAYFALGAYGVAQYHLAAAAASGGLTAEQAEQVARYRAETDARQAPHQITGRIALGQSWARETDQSGVFGTAQLDWRFDMGGPNANDWLTQLAFSRYSPDEIGFDDRQTTRLRSGPELRLTGDAYGPRLQPYLELMWMTEDDGFGFVRDDTSVALGFAYQNPHNAFWTSYADVQLGRGERERFGFGVDFDFHEVRLGLAYRPSRDTRIRGTLGWRDEDTDDGFGAYETATTLRLEALHGFDTGWQALPRRWEARGWVQRQEVEQGDRFGIFNDFTDTGYGLGLRAFVTDALFLEARGARLERVDGFGFDAPETIYSLQIGWEF</sequence>
<feature type="chain" id="PRO_5016281604" description="Tetratricopeptide repeat protein" evidence="1">
    <location>
        <begin position="26"/>
        <end position="412"/>
    </location>
</feature>
<dbReference type="Gene3D" id="1.25.40.10">
    <property type="entry name" value="Tetratricopeptide repeat domain"/>
    <property type="match status" value="1"/>
</dbReference>
<dbReference type="SUPFAM" id="SSF48452">
    <property type="entry name" value="TPR-like"/>
    <property type="match status" value="1"/>
</dbReference>
<dbReference type="RefSeq" id="WP_146199897.1">
    <property type="nucleotide sequence ID" value="NZ_QGGW01000001.1"/>
</dbReference>
<feature type="signal peptide" evidence="1">
    <location>
        <begin position="1"/>
        <end position="25"/>
    </location>
</feature>
<keyword evidence="3" id="KW-1185">Reference proteome</keyword>
<accession>A0A316GLY5</accession>
<dbReference type="OrthoDB" id="7812878at2"/>
<dbReference type="AlphaFoldDB" id="A0A316GLY5"/>
<organism evidence="2 3">
    <name type="scientific">Roseicyclus mahoneyensis</name>
    <dbReference type="NCBI Taxonomy" id="164332"/>
    <lineage>
        <taxon>Bacteria</taxon>
        <taxon>Pseudomonadati</taxon>
        <taxon>Pseudomonadota</taxon>
        <taxon>Alphaproteobacteria</taxon>
        <taxon>Rhodobacterales</taxon>
        <taxon>Roseobacteraceae</taxon>
        <taxon>Roseicyclus</taxon>
    </lineage>
</organism>
<protein>
    <recommendedName>
        <fullName evidence="4">Tetratricopeptide repeat protein</fullName>
    </recommendedName>
</protein>
<dbReference type="InterPro" id="IPR011990">
    <property type="entry name" value="TPR-like_helical_dom_sf"/>
</dbReference>
<evidence type="ECO:0000313" key="3">
    <source>
        <dbReference type="Proteomes" id="UP000245708"/>
    </source>
</evidence>
<evidence type="ECO:0008006" key="4">
    <source>
        <dbReference type="Google" id="ProtNLM"/>
    </source>
</evidence>
<reference evidence="2 3" key="1">
    <citation type="submission" date="2018-05" db="EMBL/GenBank/DDBJ databases">
        <title>Genomic Encyclopedia of Type Strains, Phase IV (KMG-IV): sequencing the most valuable type-strain genomes for metagenomic binning, comparative biology and taxonomic classification.</title>
        <authorList>
            <person name="Goeker M."/>
        </authorList>
    </citation>
    <scope>NUCLEOTIDE SEQUENCE [LARGE SCALE GENOMIC DNA]</scope>
    <source>
        <strain evidence="2 3">DSM 16097</strain>
    </source>
</reference>
<dbReference type="Pfam" id="PF14559">
    <property type="entry name" value="TPR_19"/>
    <property type="match status" value="1"/>
</dbReference>
<name>A0A316GLY5_9RHOB</name>
<comment type="caution">
    <text evidence="2">The sequence shown here is derived from an EMBL/GenBank/DDBJ whole genome shotgun (WGS) entry which is preliminary data.</text>
</comment>
<evidence type="ECO:0000313" key="2">
    <source>
        <dbReference type="EMBL" id="PWK62197.1"/>
    </source>
</evidence>
<dbReference type="Proteomes" id="UP000245708">
    <property type="component" value="Unassembled WGS sequence"/>
</dbReference>
<dbReference type="InterPro" id="IPR036709">
    <property type="entry name" value="Autotransporte_beta_dom_sf"/>
</dbReference>